<gene>
    <name evidence="8" type="ORF">F7R91_30745</name>
</gene>
<protein>
    <submittedName>
        <fullName evidence="8">Sigma-70 family RNA polymerase sigma factor</fullName>
    </submittedName>
</protein>
<keyword evidence="2" id="KW-0805">Transcription regulation</keyword>
<dbReference type="Gene3D" id="1.10.1740.10">
    <property type="match status" value="1"/>
</dbReference>
<keyword evidence="4" id="KW-0804">Transcription</keyword>
<evidence type="ECO:0000256" key="1">
    <source>
        <dbReference type="ARBA" id="ARBA00010641"/>
    </source>
</evidence>
<dbReference type="InterPro" id="IPR039425">
    <property type="entry name" value="RNA_pol_sigma-70-like"/>
</dbReference>
<organism evidence="8 9">
    <name type="scientific">Streptomyces luteolifulvus</name>
    <dbReference type="NCBI Taxonomy" id="2615112"/>
    <lineage>
        <taxon>Bacteria</taxon>
        <taxon>Bacillati</taxon>
        <taxon>Actinomycetota</taxon>
        <taxon>Actinomycetes</taxon>
        <taxon>Kitasatosporales</taxon>
        <taxon>Streptomycetaceae</taxon>
        <taxon>Streptomyces</taxon>
    </lineage>
</organism>
<dbReference type="CDD" id="cd06171">
    <property type="entry name" value="Sigma70_r4"/>
    <property type="match status" value="1"/>
</dbReference>
<dbReference type="PANTHER" id="PTHR43133">
    <property type="entry name" value="RNA POLYMERASE ECF-TYPE SIGMA FACTO"/>
    <property type="match status" value="1"/>
</dbReference>
<evidence type="ECO:0000313" key="9">
    <source>
        <dbReference type="Proteomes" id="UP000442707"/>
    </source>
</evidence>
<evidence type="ECO:0000256" key="4">
    <source>
        <dbReference type="ARBA" id="ARBA00023163"/>
    </source>
</evidence>
<evidence type="ECO:0000256" key="2">
    <source>
        <dbReference type="ARBA" id="ARBA00023015"/>
    </source>
</evidence>
<dbReference type="GO" id="GO:0016987">
    <property type="term" value="F:sigma factor activity"/>
    <property type="evidence" value="ECO:0007669"/>
    <property type="project" value="UniProtKB-KW"/>
</dbReference>
<name>A0A6H9UV73_9ACTN</name>
<evidence type="ECO:0000313" key="8">
    <source>
        <dbReference type="EMBL" id="KAB1142060.1"/>
    </source>
</evidence>
<keyword evidence="3" id="KW-0731">Sigma factor</keyword>
<dbReference type="InterPro" id="IPR013324">
    <property type="entry name" value="RNA_pol_sigma_r3/r4-like"/>
</dbReference>
<comment type="similarity">
    <text evidence="1">Belongs to the sigma-70 factor family. ECF subfamily.</text>
</comment>
<dbReference type="InterPro" id="IPR007627">
    <property type="entry name" value="RNA_pol_sigma70_r2"/>
</dbReference>
<dbReference type="AlphaFoldDB" id="A0A6H9UV73"/>
<dbReference type="GO" id="GO:0003677">
    <property type="term" value="F:DNA binding"/>
    <property type="evidence" value="ECO:0007669"/>
    <property type="project" value="InterPro"/>
</dbReference>
<comment type="caution">
    <text evidence="8">The sequence shown here is derived from an EMBL/GenBank/DDBJ whole genome shotgun (WGS) entry which is preliminary data.</text>
</comment>
<dbReference type="Proteomes" id="UP000442707">
    <property type="component" value="Unassembled WGS sequence"/>
</dbReference>
<reference evidence="8 9" key="1">
    <citation type="submission" date="2019-09" db="EMBL/GenBank/DDBJ databases">
        <title>Screening of Novel Bioactive Compounds from Soil-Associated.</title>
        <authorList>
            <person name="Zhao S."/>
        </authorList>
    </citation>
    <scope>NUCLEOTIDE SEQUENCE [LARGE SCALE GENOMIC DNA]</scope>
    <source>
        <strain evidence="8 9">HIT-DPA4</strain>
    </source>
</reference>
<accession>A0A6H9UV73</accession>
<feature type="domain" description="RNA polymerase sigma factor 70 region 4 type 2" evidence="7">
    <location>
        <begin position="147"/>
        <end position="198"/>
    </location>
</feature>
<dbReference type="InterPro" id="IPR013325">
    <property type="entry name" value="RNA_pol_sigma_r2"/>
</dbReference>
<evidence type="ECO:0000259" key="6">
    <source>
        <dbReference type="Pfam" id="PF04542"/>
    </source>
</evidence>
<dbReference type="PANTHER" id="PTHR43133:SF57">
    <property type="entry name" value="RNA POLYMERASE SIGMA-70 FACTOR"/>
    <property type="match status" value="1"/>
</dbReference>
<keyword evidence="9" id="KW-1185">Reference proteome</keyword>
<dbReference type="GO" id="GO:0006352">
    <property type="term" value="P:DNA-templated transcription initiation"/>
    <property type="evidence" value="ECO:0007669"/>
    <property type="project" value="InterPro"/>
</dbReference>
<dbReference type="SUPFAM" id="SSF88946">
    <property type="entry name" value="Sigma2 domain of RNA polymerase sigma factors"/>
    <property type="match status" value="1"/>
</dbReference>
<dbReference type="Pfam" id="PF08281">
    <property type="entry name" value="Sigma70_r4_2"/>
    <property type="match status" value="1"/>
</dbReference>
<dbReference type="EMBL" id="VZRB01000027">
    <property type="protein sequence ID" value="KAB1142060.1"/>
    <property type="molecule type" value="Genomic_DNA"/>
</dbReference>
<evidence type="ECO:0000259" key="7">
    <source>
        <dbReference type="Pfam" id="PF08281"/>
    </source>
</evidence>
<feature type="domain" description="RNA polymerase sigma-70 region 2" evidence="6">
    <location>
        <begin position="44"/>
        <end position="111"/>
    </location>
</feature>
<proteinExistence type="inferred from homology"/>
<dbReference type="InterPro" id="IPR013249">
    <property type="entry name" value="RNA_pol_sigma70_r4_t2"/>
</dbReference>
<dbReference type="InterPro" id="IPR036388">
    <property type="entry name" value="WH-like_DNA-bd_sf"/>
</dbReference>
<evidence type="ECO:0000256" key="5">
    <source>
        <dbReference type="SAM" id="MobiDB-lite"/>
    </source>
</evidence>
<feature type="region of interest" description="Disordered" evidence="5">
    <location>
        <begin position="1"/>
        <end position="28"/>
    </location>
</feature>
<dbReference type="InterPro" id="IPR014284">
    <property type="entry name" value="RNA_pol_sigma-70_dom"/>
</dbReference>
<dbReference type="SUPFAM" id="SSF88659">
    <property type="entry name" value="Sigma3 and sigma4 domains of RNA polymerase sigma factors"/>
    <property type="match status" value="1"/>
</dbReference>
<dbReference type="NCBIfam" id="TIGR02937">
    <property type="entry name" value="sigma70-ECF"/>
    <property type="match status" value="1"/>
</dbReference>
<evidence type="ECO:0000256" key="3">
    <source>
        <dbReference type="ARBA" id="ARBA00023082"/>
    </source>
</evidence>
<dbReference type="Pfam" id="PF04542">
    <property type="entry name" value="Sigma70_r2"/>
    <property type="match status" value="1"/>
</dbReference>
<sequence length="207" mass="23256">MQIEDVKGAPIVSVQSDTRTAPSGPEPAVVARARTGDREAFAVLYGEHHRLVHRYLLLRTRDPHLAEDLVQEVFTRALRGIGGFAWQGREFKAWLITIARNLYLDEMSRSRTRLETLVAEVQDTESPDCGTESLALRELEAVEACETVQRALRTLSPPQRYCVELRYLGGLSPEETALVMGRTVGAVRALTHRALRRLRWTVRAVPA</sequence>
<dbReference type="Gene3D" id="1.10.10.10">
    <property type="entry name" value="Winged helix-like DNA-binding domain superfamily/Winged helix DNA-binding domain"/>
    <property type="match status" value="1"/>
</dbReference>